<keyword evidence="2" id="KW-0812">Transmembrane</keyword>
<dbReference type="RefSeq" id="WP_187794929.1">
    <property type="nucleotide sequence ID" value="NZ_JACOQL010000007.1"/>
</dbReference>
<proteinExistence type="predicted"/>
<evidence type="ECO:0000313" key="4">
    <source>
        <dbReference type="Proteomes" id="UP000608594"/>
    </source>
</evidence>
<dbReference type="EMBL" id="JACOQL010000007">
    <property type="protein sequence ID" value="MBC9248467.1"/>
    <property type="molecule type" value="Genomic_DNA"/>
</dbReference>
<comment type="caution">
    <text evidence="3">The sequence shown here is derived from an EMBL/GenBank/DDBJ whole genome shotgun (WGS) entry which is preliminary data.</text>
</comment>
<organism evidence="3 4">
    <name type="scientific">Paracoccus amoyensis</name>
    <dbReference type="NCBI Taxonomy" id="2760093"/>
    <lineage>
        <taxon>Bacteria</taxon>
        <taxon>Pseudomonadati</taxon>
        <taxon>Pseudomonadota</taxon>
        <taxon>Alphaproteobacteria</taxon>
        <taxon>Rhodobacterales</taxon>
        <taxon>Paracoccaceae</taxon>
        <taxon>Paracoccus</taxon>
    </lineage>
</organism>
<keyword evidence="4" id="KW-1185">Reference proteome</keyword>
<evidence type="ECO:0000313" key="3">
    <source>
        <dbReference type="EMBL" id="MBC9248467.1"/>
    </source>
</evidence>
<feature type="compositionally biased region" description="Basic and acidic residues" evidence="1">
    <location>
        <begin position="97"/>
        <end position="109"/>
    </location>
</feature>
<evidence type="ECO:0000256" key="2">
    <source>
        <dbReference type="SAM" id="Phobius"/>
    </source>
</evidence>
<feature type="transmembrane region" description="Helical" evidence="2">
    <location>
        <begin position="40"/>
        <end position="66"/>
    </location>
</feature>
<feature type="region of interest" description="Disordered" evidence="1">
    <location>
        <begin position="86"/>
        <end position="109"/>
    </location>
</feature>
<protein>
    <submittedName>
        <fullName evidence="3">Uncharacterized protein</fullName>
    </submittedName>
</protein>
<keyword evidence="2" id="KW-0472">Membrane</keyword>
<dbReference type="AlphaFoldDB" id="A0A926J7L8"/>
<sequence length="109" mass="12024">MTFTIIFMLLAIFVAGTLYLRLHSLPEHLAHGNQKMQFEIVAVLGLIALFTHNNIFWIAALLLAMVDLPDFLSPLRSIARSLHRIAGQPGDPLEPEAPAKDSQAKEGAH</sequence>
<name>A0A926J7L8_9RHOB</name>
<reference evidence="3" key="1">
    <citation type="submission" date="2020-08" db="EMBL/GenBank/DDBJ databases">
        <title>Paracoccus amoyensis sp. nov., isolated from the surface seawater at coast of Xiamen, Fujian.</title>
        <authorList>
            <person name="Lyu L."/>
        </authorList>
    </citation>
    <scope>NUCLEOTIDE SEQUENCE</scope>
    <source>
        <strain evidence="3">11-3</strain>
    </source>
</reference>
<evidence type="ECO:0000256" key="1">
    <source>
        <dbReference type="SAM" id="MobiDB-lite"/>
    </source>
</evidence>
<accession>A0A926J7L8</accession>
<keyword evidence="2" id="KW-1133">Transmembrane helix</keyword>
<gene>
    <name evidence="3" type="ORF">H4P12_17530</name>
</gene>
<dbReference type="Proteomes" id="UP000608594">
    <property type="component" value="Unassembled WGS sequence"/>
</dbReference>